<dbReference type="GO" id="GO:0003899">
    <property type="term" value="F:DNA-directed RNA polymerase activity"/>
    <property type="evidence" value="ECO:0007669"/>
    <property type="project" value="InterPro"/>
</dbReference>
<dbReference type="Gene3D" id="3.90.940.20">
    <property type="entry name" value="RPB5-like RNA polymerase subunit"/>
    <property type="match status" value="1"/>
</dbReference>
<organism evidence="3">
    <name type="scientific">Megaviridae environmental sample</name>
    <dbReference type="NCBI Taxonomy" id="1737588"/>
    <lineage>
        <taxon>Viruses</taxon>
        <taxon>Varidnaviria</taxon>
        <taxon>Bamfordvirae</taxon>
        <taxon>Nucleocytoviricota</taxon>
        <taxon>Megaviricetes</taxon>
        <taxon>Imitervirales</taxon>
        <taxon>Mimiviridae</taxon>
        <taxon>environmental samples</taxon>
    </lineage>
</organism>
<evidence type="ECO:0000313" key="3">
    <source>
        <dbReference type="EMBL" id="QFG74221.1"/>
    </source>
</evidence>
<proteinExistence type="predicted"/>
<dbReference type="GO" id="GO:0006366">
    <property type="term" value="P:transcription by RNA polymerase II"/>
    <property type="evidence" value="ECO:0007669"/>
    <property type="project" value="TreeGrafter"/>
</dbReference>
<dbReference type="SUPFAM" id="SSF55287">
    <property type="entry name" value="RPB5-like RNA polymerase subunit"/>
    <property type="match status" value="1"/>
</dbReference>
<dbReference type="PANTHER" id="PTHR10535">
    <property type="entry name" value="DNA-DIRECTED RNA POLYMERASES I, II, AND III SUBUNIT RPABC1"/>
    <property type="match status" value="1"/>
</dbReference>
<dbReference type="EMBL" id="MN448284">
    <property type="protein sequence ID" value="QFG74221.1"/>
    <property type="molecule type" value="Genomic_DNA"/>
</dbReference>
<dbReference type="GO" id="GO:0003677">
    <property type="term" value="F:DNA binding"/>
    <property type="evidence" value="ECO:0007669"/>
    <property type="project" value="InterPro"/>
</dbReference>
<dbReference type="Pfam" id="PF01191">
    <property type="entry name" value="RNA_pol_Rpb5_C"/>
    <property type="match status" value="1"/>
</dbReference>
<feature type="domain" description="RNA polymerase subunit H/Rpb5 C-terminal" evidence="2">
    <location>
        <begin position="124"/>
        <end position="192"/>
    </location>
</feature>
<dbReference type="InterPro" id="IPR035913">
    <property type="entry name" value="RPB5-like_sf"/>
</dbReference>
<protein>
    <submittedName>
        <fullName evidence="3">RNA polymerase Rpb5</fullName>
    </submittedName>
</protein>
<accession>A0A5J6VL82</accession>
<dbReference type="GO" id="GO:0042797">
    <property type="term" value="P:tRNA transcription by RNA polymerase III"/>
    <property type="evidence" value="ECO:0007669"/>
    <property type="project" value="TreeGrafter"/>
</dbReference>
<evidence type="ECO:0000256" key="1">
    <source>
        <dbReference type="ARBA" id="ARBA00023163"/>
    </source>
</evidence>
<keyword evidence="1" id="KW-0804">Transcription</keyword>
<dbReference type="PANTHER" id="PTHR10535:SF0">
    <property type="entry name" value="DNA-DIRECTED RNA POLYMERASES I, II, AND III SUBUNIT RPABC1"/>
    <property type="match status" value="1"/>
</dbReference>
<dbReference type="InterPro" id="IPR014381">
    <property type="entry name" value="Arch_Rpo5/euc_Rpb5"/>
</dbReference>
<name>A0A5J6VL82_9VIRU</name>
<sequence>MNDELNTVIYTNNEQKNIVMLNGLRMVDRREGLKTDINQLYKKLLPELKDSNNISFVNNNTSYIFYILNLKVTNLSQIDEFLKSDLDKKKILFVQSITKKVFKQIRSTYENTEVFFISEFLEDIASKVFIPKHQLLNETEKEEYLNSFSNKDLAKISQYDMMSRYFNAQINDIFRIERYNLNSCKSIFYRTVIKDDVDIIFNKF</sequence>
<dbReference type="InterPro" id="IPR000783">
    <property type="entry name" value="RNA_pol_subH/Rpb5_C"/>
</dbReference>
<reference evidence="3" key="1">
    <citation type="journal article" date="2019" name="Philos. Trans. R. Soc. Lond., B, Biol. Sci.">
        <title>Targeted metagenomic recovery of four divergent viruses reveals shared and distinctive characteristics of giant viruses of marine eukaryotes.</title>
        <authorList>
            <person name="Needham D.M."/>
            <person name="Poirier C."/>
            <person name="Hehenberger E."/>
            <person name="Jimenez V."/>
            <person name="Swalwell J.E."/>
            <person name="Santoro A.E."/>
            <person name="Worden A.Z."/>
        </authorList>
    </citation>
    <scope>NUCLEOTIDE SEQUENCE</scope>
    <source>
        <strain evidence="3">MPacV-611</strain>
    </source>
</reference>
<dbReference type="GO" id="GO:0006362">
    <property type="term" value="P:transcription elongation by RNA polymerase I"/>
    <property type="evidence" value="ECO:0007669"/>
    <property type="project" value="TreeGrafter"/>
</dbReference>
<evidence type="ECO:0000259" key="2">
    <source>
        <dbReference type="Pfam" id="PF01191"/>
    </source>
</evidence>